<keyword evidence="1" id="KW-0802">TPR repeat</keyword>
<dbReference type="Proteomes" id="UP000593663">
    <property type="component" value="Chromosome 1"/>
</dbReference>
<dbReference type="SMART" id="SM00028">
    <property type="entry name" value="TPR"/>
    <property type="match status" value="2"/>
</dbReference>
<dbReference type="Pfam" id="PF13414">
    <property type="entry name" value="TPR_11"/>
    <property type="match status" value="1"/>
</dbReference>
<dbReference type="PANTHER" id="PTHR46401">
    <property type="entry name" value="GLYCOSYLTRANSFERASE WBBK-RELATED"/>
    <property type="match status" value="1"/>
</dbReference>
<feature type="domain" description="Glycosyl transferase family 1" evidence="2">
    <location>
        <begin position="350"/>
        <end position="513"/>
    </location>
</feature>
<dbReference type="EMBL" id="CP060035">
    <property type="protein sequence ID" value="QOT70728.1"/>
    <property type="molecule type" value="Genomic_DNA"/>
</dbReference>
<evidence type="ECO:0000313" key="4">
    <source>
        <dbReference type="Proteomes" id="UP000593663"/>
    </source>
</evidence>
<dbReference type="AlphaFoldDB" id="A0A7M2GDS1"/>
<dbReference type="Pfam" id="PF00534">
    <property type="entry name" value="Glycos_transf_1"/>
    <property type="match status" value="1"/>
</dbReference>
<sequence length="720" mass="79944">MLSKLLDGKRKVSDRRKGNQCRDARDWAGAVNAYTRHLAFNNADQPIWVQLGHAWKEQGQLEEAAEAYQTAVDLDINDVDANTHLADILRRLDRGEEALAAYERANRAAPNAEAMRNIRLLRNDARVTVATGLGEGTTFFAIQDLFGYLKAHVTMSGIQRVQAGIAIHAIKDADVDVRFILTDAGDRTQVLPAGEFWMVDNALVMGIIDYASGKHVDHDTLRAMVMACEDGAERVQPLQGSTIVLLGAFWGLGNSIRDFVHSKRAGVRVGAYVYDIIPVTHPEFCDEALVTDFSMAICELCATADFILTISDATQTALKDFITESGGRPIPMTTVPLAHHLTREVDEVVEWPQQLRRVKGKRYAAYISTIEGRKNHLYVVNVWRRLIAQGVDVPDLVFVGRHGWKIGALTDVLAATNNLDGRLHIAHNLSDGELNAVYANCDFSVFTSFVEGWGLPVGESLFHGRPCIASDTSSIPEVGGDLVDYVDPFSITQGMEVFRRMITDKAYRDTRAQAIRDRFVPRTWKDVGADFLEKVKAYQDTDIAPFEGNLKEGRALSFKITPGHRINTKVYFKNPKRILIDSVFLYGAENHGVWMKGPRPTFSIPTEMAPGTSVLAYIQFSVAPGASDCMMTLFDQVANEETDAIRLFDISHGQPVRFMAKVGEDSAIRIRIDVTGSYPRSANDARNFVIGLRTFGYADPENMRGRQELLEAMSLVDRAS</sequence>
<dbReference type="GO" id="GO:0016757">
    <property type="term" value="F:glycosyltransferase activity"/>
    <property type="evidence" value="ECO:0007669"/>
    <property type="project" value="InterPro"/>
</dbReference>
<evidence type="ECO:0000259" key="2">
    <source>
        <dbReference type="Pfam" id="PF00534"/>
    </source>
</evidence>
<dbReference type="Gene3D" id="1.25.40.10">
    <property type="entry name" value="Tetratricopeptide repeat domain"/>
    <property type="match status" value="1"/>
</dbReference>
<dbReference type="KEGG" id="sbar:H5V43_11395"/>
<feature type="repeat" description="TPR" evidence="1">
    <location>
        <begin position="45"/>
        <end position="78"/>
    </location>
</feature>
<dbReference type="Gene3D" id="3.40.50.2000">
    <property type="entry name" value="Glycogen Phosphorylase B"/>
    <property type="match status" value="1"/>
</dbReference>
<evidence type="ECO:0000256" key="1">
    <source>
        <dbReference type="PROSITE-ProRule" id="PRU00339"/>
    </source>
</evidence>
<organism evidence="3 4">
    <name type="scientific">Sphingobium fuliginis (strain ATCC 27551)</name>
    <dbReference type="NCBI Taxonomy" id="336203"/>
    <lineage>
        <taxon>Bacteria</taxon>
        <taxon>Pseudomonadati</taxon>
        <taxon>Pseudomonadota</taxon>
        <taxon>Alphaproteobacteria</taxon>
        <taxon>Sphingomonadales</taxon>
        <taxon>Sphingomonadaceae</taxon>
        <taxon>Sphingobium</taxon>
    </lineage>
</organism>
<proteinExistence type="predicted"/>
<dbReference type="PROSITE" id="PS50005">
    <property type="entry name" value="TPR"/>
    <property type="match status" value="1"/>
</dbReference>
<dbReference type="CDD" id="cd03809">
    <property type="entry name" value="GT4_MtfB-like"/>
    <property type="match status" value="1"/>
</dbReference>
<dbReference type="SUPFAM" id="SSF53756">
    <property type="entry name" value="UDP-Glycosyltransferase/glycogen phosphorylase"/>
    <property type="match status" value="1"/>
</dbReference>
<keyword evidence="3" id="KW-0808">Transferase</keyword>
<protein>
    <submittedName>
        <fullName evidence="3">Glycosyltransferase</fullName>
    </submittedName>
</protein>
<dbReference type="InterPro" id="IPR019734">
    <property type="entry name" value="TPR_rpt"/>
</dbReference>
<reference evidence="4" key="1">
    <citation type="submission" date="2020-08" db="EMBL/GenBank/DDBJ databases">
        <title>Complete genome sequence of Sphingobium barthaii strain KK22, a high-molecular-weight polycyclic aromatic hydrocarbon-degrading soil bacterium.</title>
        <authorList>
            <person name="Mori J.F."/>
            <person name="Kanaly R.A."/>
        </authorList>
    </citation>
    <scope>NUCLEOTIDE SEQUENCE [LARGE SCALE GENOMIC DNA]</scope>
    <source>
        <strain evidence="4">KK22</strain>
    </source>
</reference>
<dbReference type="SUPFAM" id="SSF48452">
    <property type="entry name" value="TPR-like"/>
    <property type="match status" value="1"/>
</dbReference>
<dbReference type="RefSeq" id="WP_193666665.1">
    <property type="nucleotide sequence ID" value="NZ_CP060035.1"/>
</dbReference>
<dbReference type="InterPro" id="IPR011990">
    <property type="entry name" value="TPR-like_helical_dom_sf"/>
</dbReference>
<evidence type="ECO:0000313" key="3">
    <source>
        <dbReference type="EMBL" id="QOT70728.1"/>
    </source>
</evidence>
<gene>
    <name evidence="3" type="ORF">H5V43_11395</name>
</gene>
<accession>A0A7M2GDS1</accession>
<dbReference type="InterPro" id="IPR001296">
    <property type="entry name" value="Glyco_trans_1"/>
</dbReference>
<name>A0A7M2GDS1_SPHSA</name>
<dbReference type="PANTHER" id="PTHR46401:SF9">
    <property type="entry name" value="MANNOSYLTRANSFERASE A"/>
    <property type="match status" value="1"/>
</dbReference>